<proteinExistence type="predicted"/>
<keyword evidence="2" id="KW-1185">Reference proteome</keyword>
<dbReference type="EMBL" id="ML122489">
    <property type="protein sequence ID" value="RPD52044.1"/>
    <property type="molecule type" value="Genomic_DNA"/>
</dbReference>
<evidence type="ECO:0000313" key="1">
    <source>
        <dbReference type="EMBL" id="RPD52044.1"/>
    </source>
</evidence>
<gene>
    <name evidence="1" type="ORF">L227DRAFT_618150</name>
</gene>
<evidence type="ECO:0000313" key="2">
    <source>
        <dbReference type="Proteomes" id="UP000313359"/>
    </source>
</evidence>
<organism evidence="1 2">
    <name type="scientific">Lentinus tigrinus ALCF2SS1-6</name>
    <dbReference type="NCBI Taxonomy" id="1328759"/>
    <lineage>
        <taxon>Eukaryota</taxon>
        <taxon>Fungi</taxon>
        <taxon>Dikarya</taxon>
        <taxon>Basidiomycota</taxon>
        <taxon>Agaricomycotina</taxon>
        <taxon>Agaricomycetes</taxon>
        <taxon>Polyporales</taxon>
        <taxon>Polyporaceae</taxon>
        <taxon>Lentinus</taxon>
    </lineage>
</organism>
<sequence>MYIEGPFWRSCLQEQNVDRCWGKIERVKDDLEVRAQLEIESSKYGGEATFGDLVEYLAKACFLRAQSLRRADVQSGVRSDNEQAGYADPIKHHPPDAVAKEWRALQRLLPPDPAIASSLPIPQYYGLFHIHGQDIMVTSDDGLPLSSLVGDGDDENAWSTEMESAVSRIREAGISPTDVGLHNAVWNGTRVTIIDFVDDDRGAG</sequence>
<accession>A0A5C2RL49</accession>
<dbReference type="AlphaFoldDB" id="A0A5C2RL49"/>
<protein>
    <submittedName>
        <fullName evidence="1">Uncharacterized protein</fullName>
    </submittedName>
</protein>
<reference evidence="1" key="1">
    <citation type="journal article" date="2018" name="Genome Biol. Evol.">
        <title>Genomics and development of Lentinus tigrinus, a white-rot wood-decaying mushroom with dimorphic fruiting bodies.</title>
        <authorList>
            <person name="Wu B."/>
            <person name="Xu Z."/>
            <person name="Knudson A."/>
            <person name="Carlson A."/>
            <person name="Chen N."/>
            <person name="Kovaka S."/>
            <person name="LaButti K."/>
            <person name="Lipzen A."/>
            <person name="Pennachio C."/>
            <person name="Riley R."/>
            <person name="Schakwitz W."/>
            <person name="Umezawa K."/>
            <person name="Ohm R.A."/>
            <person name="Grigoriev I.V."/>
            <person name="Nagy L.G."/>
            <person name="Gibbons J."/>
            <person name="Hibbett D."/>
        </authorList>
    </citation>
    <scope>NUCLEOTIDE SEQUENCE [LARGE SCALE GENOMIC DNA]</scope>
    <source>
        <strain evidence="1">ALCF2SS1-6</strain>
    </source>
</reference>
<dbReference type="Proteomes" id="UP000313359">
    <property type="component" value="Unassembled WGS sequence"/>
</dbReference>
<name>A0A5C2RL49_9APHY</name>
<dbReference type="OrthoDB" id="2758508at2759"/>